<keyword evidence="1" id="KW-1133">Transmembrane helix</keyword>
<evidence type="ECO:0000313" key="2">
    <source>
        <dbReference type="EMBL" id="TKR80143.1"/>
    </source>
</evidence>
<evidence type="ECO:0000256" key="1">
    <source>
        <dbReference type="SAM" id="Phobius"/>
    </source>
</evidence>
<comment type="caution">
    <text evidence="2">The sequence shown here is derived from an EMBL/GenBank/DDBJ whole genome shotgun (WGS) entry which is preliminary data.</text>
</comment>
<keyword evidence="1" id="KW-0812">Transmembrane</keyword>
<evidence type="ECO:0000313" key="3">
    <source>
        <dbReference type="Proteomes" id="UP000298663"/>
    </source>
</evidence>
<reference evidence="2 3" key="2">
    <citation type="journal article" date="2019" name="G3 (Bethesda)">
        <title>Hybrid Assembly of the Genome of the Entomopathogenic Nematode Steinernema carpocapsae Identifies the X-Chromosome.</title>
        <authorList>
            <person name="Serra L."/>
            <person name="Macchietto M."/>
            <person name="Macias-Munoz A."/>
            <person name="McGill C.J."/>
            <person name="Rodriguez I.M."/>
            <person name="Rodriguez B."/>
            <person name="Murad R."/>
            <person name="Mortazavi A."/>
        </authorList>
    </citation>
    <scope>NUCLEOTIDE SEQUENCE [LARGE SCALE GENOMIC DNA]</scope>
    <source>
        <strain evidence="2 3">ALL</strain>
    </source>
</reference>
<gene>
    <name evidence="2" type="ORF">L596_014263</name>
</gene>
<feature type="transmembrane region" description="Helical" evidence="1">
    <location>
        <begin position="48"/>
        <end position="74"/>
    </location>
</feature>
<reference evidence="2 3" key="1">
    <citation type="journal article" date="2015" name="Genome Biol.">
        <title>Comparative genomics of Steinernema reveals deeply conserved gene regulatory networks.</title>
        <authorList>
            <person name="Dillman A.R."/>
            <person name="Macchietto M."/>
            <person name="Porter C.F."/>
            <person name="Rogers A."/>
            <person name="Williams B."/>
            <person name="Antoshechkin I."/>
            <person name="Lee M.M."/>
            <person name="Goodwin Z."/>
            <person name="Lu X."/>
            <person name="Lewis E.E."/>
            <person name="Goodrich-Blair H."/>
            <person name="Stock S.P."/>
            <person name="Adams B.J."/>
            <person name="Sternberg P.W."/>
            <person name="Mortazavi A."/>
        </authorList>
    </citation>
    <scope>NUCLEOTIDE SEQUENCE [LARGE SCALE GENOMIC DNA]</scope>
    <source>
        <strain evidence="2 3">ALL</strain>
    </source>
</reference>
<keyword evidence="1" id="KW-0472">Membrane</keyword>
<sequence length="123" mass="14247">MSWSIYGTFQCYPTEQSCQVTCSTGMCYFADYCNDNLNGYFCSSYNPFLYLIGGITISLLILVCCCACVGYLAFRNFRQSRQRDEQVHYVSSQHAQFPSQYYYSNPPSYASQPRYVPRRQTNV</sequence>
<protein>
    <submittedName>
        <fullName evidence="2">Uncharacterized protein</fullName>
    </submittedName>
</protein>
<dbReference type="AlphaFoldDB" id="A0A4U5NCD3"/>
<keyword evidence="3" id="KW-1185">Reference proteome</keyword>
<proteinExistence type="predicted"/>
<dbReference type="EMBL" id="AZBU02000004">
    <property type="protein sequence ID" value="TKR80143.1"/>
    <property type="molecule type" value="Genomic_DNA"/>
</dbReference>
<organism evidence="2 3">
    <name type="scientific">Steinernema carpocapsae</name>
    <name type="common">Entomopathogenic nematode</name>
    <dbReference type="NCBI Taxonomy" id="34508"/>
    <lineage>
        <taxon>Eukaryota</taxon>
        <taxon>Metazoa</taxon>
        <taxon>Ecdysozoa</taxon>
        <taxon>Nematoda</taxon>
        <taxon>Chromadorea</taxon>
        <taxon>Rhabditida</taxon>
        <taxon>Tylenchina</taxon>
        <taxon>Panagrolaimomorpha</taxon>
        <taxon>Strongyloidoidea</taxon>
        <taxon>Steinernematidae</taxon>
        <taxon>Steinernema</taxon>
    </lineage>
</organism>
<name>A0A4U5NCD3_STECR</name>
<dbReference type="Proteomes" id="UP000298663">
    <property type="component" value="Unassembled WGS sequence"/>
</dbReference>
<accession>A0A4U5NCD3</accession>